<reference evidence="2" key="1">
    <citation type="submission" date="2022-10" db="EMBL/GenBank/DDBJ databases">
        <title>Vagococcus sp. isolated from poultry meat.</title>
        <authorList>
            <person name="Johansson P."/>
            <person name="Bjorkroth J."/>
        </authorList>
    </citation>
    <scope>NUCLEOTIDE SEQUENCE</scope>
    <source>
        <strain evidence="2">PNs007</strain>
    </source>
</reference>
<dbReference type="Proteomes" id="UP001147148">
    <property type="component" value="Unassembled WGS sequence"/>
</dbReference>
<proteinExistence type="predicted"/>
<evidence type="ECO:0000259" key="1">
    <source>
        <dbReference type="Pfam" id="PF06889"/>
    </source>
</evidence>
<organism evidence="2 3">
    <name type="scientific">Vagococcus proximus</name>
    <dbReference type="NCBI Taxonomy" id="2991417"/>
    <lineage>
        <taxon>Bacteria</taxon>
        <taxon>Bacillati</taxon>
        <taxon>Bacillota</taxon>
        <taxon>Bacilli</taxon>
        <taxon>Lactobacillales</taxon>
        <taxon>Enterococcaceae</taxon>
        <taxon>Vagococcus</taxon>
    </lineage>
</organism>
<feature type="domain" description="DUF1266" evidence="1">
    <location>
        <begin position="253"/>
        <end position="494"/>
    </location>
</feature>
<evidence type="ECO:0000313" key="3">
    <source>
        <dbReference type="Proteomes" id="UP001147148"/>
    </source>
</evidence>
<dbReference type="Pfam" id="PF06889">
    <property type="entry name" value="DUF1266"/>
    <property type="match status" value="1"/>
</dbReference>
<dbReference type="EMBL" id="JAPDSH010000009">
    <property type="protein sequence ID" value="MDF0480670.1"/>
    <property type="molecule type" value="Genomic_DNA"/>
</dbReference>
<keyword evidence="3" id="KW-1185">Reference proteome</keyword>
<sequence>MYIKKKQYKFSFYELNKNNLPLDYLLMPFLKTDLDAANFSKEQQRVLLSEFKRDEVDENLLKKIEAVNLGNYTMSSYGFMVLKNTVQRKSQDTSVYFDGEQIRGLLMILTRLRWFQKIGKLSDEDFDNYSTHILRKIVPYFESWEDYIIKMRHYLNENSLNFPKNNYNYLLFTNFDYISATNRQRFKKLKWLTVEPKVYDSDEKAHHYEGMKFSEEDEKVLTIMAIYTAWAKKAPYYLYPRTAAQHTDSLAVLAEGWNIHSREDLLTTINQLVEGKVHYEAMNTKDNYISSTDMKRYIATLNYGRSEKWVFESEIERFQFEKDYQKLLVIFSEAHIQVDNMPTENYLGVQRVADMFYLMESAEPILNCLLNHEKLSVIDMMKLGLIEGGFDYLDKLNLMRQANELESVSLKELPNIKAWELCRAGNIMLHGYLVGFVELEEFFERSSNEILPIIRKEFEDWDQYLLSFLTGRFLWDEEITLNSFDEFYDRINRYIYNSENQVLFNIWEKYPLSEL</sequence>
<gene>
    <name evidence="2" type="ORF">OL233_10300</name>
</gene>
<protein>
    <submittedName>
        <fullName evidence="2">DUF1266 domain-containing protein</fullName>
    </submittedName>
</protein>
<accession>A0ABT5X3U4</accession>
<dbReference type="InterPro" id="IPR009677">
    <property type="entry name" value="DUF1266"/>
</dbReference>
<comment type="caution">
    <text evidence="2">The sequence shown here is derived from an EMBL/GenBank/DDBJ whole genome shotgun (WGS) entry which is preliminary data.</text>
</comment>
<name>A0ABT5X3U4_9ENTE</name>
<dbReference type="RefSeq" id="WP_275472223.1">
    <property type="nucleotide sequence ID" value="NZ_JAPDSH010000009.1"/>
</dbReference>
<evidence type="ECO:0000313" key="2">
    <source>
        <dbReference type="EMBL" id="MDF0480670.1"/>
    </source>
</evidence>